<evidence type="ECO:0008006" key="5">
    <source>
        <dbReference type="Google" id="ProtNLM"/>
    </source>
</evidence>
<dbReference type="Proteomes" id="UP000219338">
    <property type="component" value="Unassembled WGS sequence"/>
</dbReference>
<accession>A0A284R232</accession>
<dbReference type="EMBL" id="FUEG01000003">
    <property type="protein sequence ID" value="SJL02745.1"/>
    <property type="molecule type" value="Genomic_DNA"/>
</dbReference>
<evidence type="ECO:0000256" key="1">
    <source>
        <dbReference type="SAM" id="MobiDB-lite"/>
    </source>
</evidence>
<proteinExistence type="predicted"/>
<organism evidence="3 4">
    <name type="scientific">Armillaria ostoyae</name>
    <name type="common">Armillaria root rot fungus</name>
    <dbReference type="NCBI Taxonomy" id="47428"/>
    <lineage>
        <taxon>Eukaryota</taxon>
        <taxon>Fungi</taxon>
        <taxon>Dikarya</taxon>
        <taxon>Basidiomycota</taxon>
        <taxon>Agaricomycotina</taxon>
        <taxon>Agaricomycetes</taxon>
        <taxon>Agaricomycetidae</taxon>
        <taxon>Agaricales</taxon>
        <taxon>Marasmiineae</taxon>
        <taxon>Physalacriaceae</taxon>
        <taxon>Armillaria</taxon>
    </lineage>
</organism>
<protein>
    <recommendedName>
        <fullName evidence="5">Transcription factor domain-containing protein</fullName>
    </recommendedName>
</protein>
<evidence type="ECO:0000313" key="4">
    <source>
        <dbReference type="Proteomes" id="UP000219338"/>
    </source>
</evidence>
<keyword evidence="2" id="KW-0812">Transmembrane</keyword>
<reference evidence="4" key="1">
    <citation type="journal article" date="2017" name="Nat. Ecol. Evol.">
        <title>Genome expansion and lineage-specific genetic innovations in the forest pathogenic fungi Armillaria.</title>
        <authorList>
            <person name="Sipos G."/>
            <person name="Prasanna A.N."/>
            <person name="Walter M.C."/>
            <person name="O'Connor E."/>
            <person name="Balint B."/>
            <person name="Krizsan K."/>
            <person name="Kiss B."/>
            <person name="Hess J."/>
            <person name="Varga T."/>
            <person name="Slot J."/>
            <person name="Riley R."/>
            <person name="Boka B."/>
            <person name="Rigling D."/>
            <person name="Barry K."/>
            <person name="Lee J."/>
            <person name="Mihaltcheva S."/>
            <person name="LaButti K."/>
            <person name="Lipzen A."/>
            <person name="Waldron R."/>
            <person name="Moloney N.M."/>
            <person name="Sperisen C."/>
            <person name="Kredics L."/>
            <person name="Vagvoelgyi C."/>
            <person name="Patrignani A."/>
            <person name="Fitzpatrick D."/>
            <person name="Nagy I."/>
            <person name="Doyle S."/>
            <person name="Anderson J.B."/>
            <person name="Grigoriev I.V."/>
            <person name="Gueldener U."/>
            <person name="Muensterkoetter M."/>
            <person name="Nagy L.G."/>
        </authorList>
    </citation>
    <scope>NUCLEOTIDE SEQUENCE [LARGE SCALE GENOMIC DNA]</scope>
    <source>
        <strain evidence="4">C18/9</strain>
    </source>
</reference>
<name>A0A284R232_ARMOS</name>
<feature type="region of interest" description="Disordered" evidence="1">
    <location>
        <begin position="311"/>
        <end position="360"/>
    </location>
</feature>
<feature type="transmembrane region" description="Helical" evidence="2">
    <location>
        <begin position="171"/>
        <end position="192"/>
    </location>
</feature>
<gene>
    <name evidence="3" type="ORF">ARMOST_06081</name>
</gene>
<evidence type="ECO:0000256" key="2">
    <source>
        <dbReference type="SAM" id="Phobius"/>
    </source>
</evidence>
<keyword evidence="2" id="KW-0472">Membrane</keyword>
<dbReference type="OrthoDB" id="4456959at2759"/>
<dbReference type="STRING" id="47428.A0A284R232"/>
<dbReference type="AlphaFoldDB" id="A0A284R232"/>
<feature type="compositionally biased region" description="Polar residues" evidence="1">
    <location>
        <begin position="327"/>
        <end position="338"/>
    </location>
</feature>
<keyword evidence="4" id="KW-1185">Reference proteome</keyword>
<sequence length="506" mass="57253">MSSRCAKFWSNSIRSLNYDDINLQPANYSFPEEATSLITSFGYTFLTRTYSDLYFTGRHLNDLWQLGYTVRTVNLERLCSLYALPVHVTLTTLAVDTEFPVDCDDEYWEHPDPEQAFVRPPDKPSLLSFSVSYLALNRILALCLRTVYSLNRSKTLFVFVGNGSKTLSPNWIRSLTHGLILYLIIFVGIPIARIRLFSTNPSSSIVRITTFKYSSIDPSFPHRESRRPLLFLLLPYAGESNESLRLLQSFYSLNIWSGRRSGISSDEKKELSDIHKCMKTLQIFEKQWPFAGRLWDDVLYELASVGELPLPHPGVSPSNKREHDSDSPLSIGSESPPTDYSDIDATNFGSRPIKSNRRIQQYPNYPNSMFTSFAMSQRSSSSSSLSAAIQSFSDDSWFAPNTMSNSHYQPIHGQDPSSSQHMFGGPSSEITPLNDGFYDQAQYHHLFNPPVDSIPDPMVMTTGEQLAHMGMTDNFLQPLVNAETLAMWPTGFEIINGLRGRLEGMR</sequence>
<keyword evidence="2" id="KW-1133">Transmembrane helix</keyword>
<evidence type="ECO:0000313" key="3">
    <source>
        <dbReference type="EMBL" id="SJL02745.1"/>
    </source>
</evidence>